<dbReference type="InterPro" id="IPR005746">
    <property type="entry name" value="Thioredoxin"/>
</dbReference>
<keyword evidence="11" id="KW-1185">Reference proteome</keyword>
<comment type="caution">
    <text evidence="10">The sequence shown here is derived from an EMBL/GenBank/DDBJ whole genome shotgun (WGS) entry which is preliminary data.</text>
</comment>
<keyword evidence="5" id="KW-1015">Disulfide bond</keyword>
<dbReference type="PIRSF" id="PIRSF000077">
    <property type="entry name" value="Thioredoxin"/>
    <property type="match status" value="1"/>
</dbReference>
<evidence type="ECO:0000256" key="6">
    <source>
        <dbReference type="ARBA" id="ARBA00023284"/>
    </source>
</evidence>
<dbReference type="InterPro" id="IPR017937">
    <property type="entry name" value="Thioredoxin_CS"/>
</dbReference>
<keyword evidence="4" id="KW-0249">Electron transport</keyword>
<dbReference type="Gene3D" id="3.40.30.10">
    <property type="entry name" value="Glutaredoxin"/>
    <property type="match status" value="1"/>
</dbReference>
<dbReference type="PRINTS" id="PR00421">
    <property type="entry name" value="THIOREDOXIN"/>
</dbReference>
<organism evidence="10 11">
    <name type="scientific">Clostridium rhizosphaerae</name>
    <dbReference type="NCBI Taxonomy" id="2803861"/>
    <lineage>
        <taxon>Bacteria</taxon>
        <taxon>Bacillati</taxon>
        <taxon>Bacillota</taxon>
        <taxon>Clostridia</taxon>
        <taxon>Eubacteriales</taxon>
        <taxon>Clostridiaceae</taxon>
        <taxon>Clostridium</taxon>
    </lineage>
</organism>
<evidence type="ECO:0000259" key="9">
    <source>
        <dbReference type="PROSITE" id="PS51352"/>
    </source>
</evidence>
<reference evidence="10 11" key="1">
    <citation type="submission" date="2021-01" db="EMBL/GenBank/DDBJ databases">
        <title>Genome public.</title>
        <authorList>
            <person name="Liu C."/>
            <person name="Sun Q."/>
        </authorList>
    </citation>
    <scope>NUCLEOTIDE SEQUENCE [LARGE SCALE GENOMIC DNA]</scope>
    <source>
        <strain evidence="10 11">YIM B02515</strain>
    </source>
</reference>
<dbReference type="Proteomes" id="UP000632377">
    <property type="component" value="Unassembled WGS sequence"/>
</dbReference>
<comment type="similarity">
    <text evidence="1 8">Belongs to the thioredoxin family.</text>
</comment>
<dbReference type="InterPro" id="IPR036249">
    <property type="entry name" value="Thioredoxin-like_sf"/>
</dbReference>
<feature type="domain" description="Thioredoxin" evidence="9">
    <location>
        <begin position="1"/>
        <end position="105"/>
    </location>
</feature>
<evidence type="ECO:0000256" key="7">
    <source>
        <dbReference type="NCBIfam" id="TIGR01068"/>
    </source>
</evidence>
<keyword evidence="3" id="KW-0813">Transport</keyword>
<evidence type="ECO:0000256" key="8">
    <source>
        <dbReference type="PIRNR" id="PIRNR000077"/>
    </source>
</evidence>
<dbReference type="SUPFAM" id="SSF52833">
    <property type="entry name" value="Thioredoxin-like"/>
    <property type="match status" value="1"/>
</dbReference>
<evidence type="ECO:0000313" key="11">
    <source>
        <dbReference type="Proteomes" id="UP000632377"/>
    </source>
</evidence>
<dbReference type="EMBL" id="JAESWC010000002">
    <property type="protein sequence ID" value="MBL4936088.1"/>
    <property type="molecule type" value="Genomic_DNA"/>
</dbReference>
<dbReference type="PROSITE" id="PS00194">
    <property type="entry name" value="THIOREDOXIN_1"/>
    <property type="match status" value="1"/>
</dbReference>
<dbReference type="Pfam" id="PF00085">
    <property type="entry name" value="Thioredoxin"/>
    <property type="match status" value="1"/>
</dbReference>
<evidence type="ECO:0000313" key="10">
    <source>
        <dbReference type="EMBL" id="MBL4936088.1"/>
    </source>
</evidence>
<dbReference type="PANTHER" id="PTHR45663:SF11">
    <property type="entry name" value="GEO12009P1"/>
    <property type="match status" value="1"/>
</dbReference>
<protein>
    <recommendedName>
        <fullName evidence="2 7">Thioredoxin</fullName>
    </recommendedName>
</protein>
<dbReference type="CDD" id="cd02947">
    <property type="entry name" value="TRX_family"/>
    <property type="match status" value="1"/>
</dbReference>
<dbReference type="PANTHER" id="PTHR45663">
    <property type="entry name" value="GEO12009P1"/>
    <property type="match status" value="1"/>
</dbReference>
<name>A0ABS1T9Q5_9CLOT</name>
<evidence type="ECO:0000256" key="3">
    <source>
        <dbReference type="ARBA" id="ARBA00022448"/>
    </source>
</evidence>
<gene>
    <name evidence="10" type="primary">trxA</name>
    <name evidence="10" type="ORF">JK636_09965</name>
</gene>
<dbReference type="NCBIfam" id="TIGR01068">
    <property type="entry name" value="thioredoxin"/>
    <property type="match status" value="1"/>
</dbReference>
<evidence type="ECO:0000256" key="2">
    <source>
        <dbReference type="ARBA" id="ARBA00020570"/>
    </source>
</evidence>
<evidence type="ECO:0000256" key="4">
    <source>
        <dbReference type="ARBA" id="ARBA00022982"/>
    </source>
</evidence>
<evidence type="ECO:0000256" key="1">
    <source>
        <dbReference type="ARBA" id="ARBA00008987"/>
    </source>
</evidence>
<dbReference type="InterPro" id="IPR013766">
    <property type="entry name" value="Thioredoxin_domain"/>
</dbReference>
<keyword evidence="6" id="KW-0676">Redox-active center</keyword>
<sequence length="105" mass="11838">MIKEVMDNNFNEEISEGDAPVVVDFWAPWCGPCKMLGPVIEELSSEYDNKVKFLKVNVDNNPVVSQMYRVSSIPTVMVFKNGSTADTMVGFRPKNALKELIDKHI</sequence>
<dbReference type="RefSeq" id="WP_202748664.1">
    <property type="nucleotide sequence ID" value="NZ_JAESWC010000002.1"/>
</dbReference>
<accession>A0ABS1T9Q5</accession>
<evidence type="ECO:0000256" key="5">
    <source>
        <dbReference type="ARBA" id="ARBA00023157"/>
    </source>
</evidence>
<proteinExistence type="inferred from homology"/>
<dbReference type="PROSITE" id="PS51352">
    <property type="entry name" value="THIOREDOXIN_2"/>
    <property type="match status" value="1"/>
</dbReference>